<dbReference type="HOGENOM" id="CLU_2759069_0_0_1"/>
<organism evidence="2">
    <name type="scientific">Rhizophagus irregularis (strain DAOM 181602 / DAOM 197198 / MUCL 43194)</name>
    <name type="common">Arbuscular mycorrhizal fungus</name>
    <name type="synonym">Glomus intraradices</name>
    <dbReference type="NCBI Taxonomy" id="747089"/>
    <lineage>
        <taxon>Eukaryota</taxon>
        <taxon>Fungi</taxon>
        <taxon>Fungi incertae sedis</taxon>
        <taxon>Mucoromycota</taxon>
        <taxon>Glomeromycotina</taxon>
        <taxon>Glomeromycetes</taxon>
        <taxon>Glomerales</taxon>
        <taxon>Glomeraceae</taxon>
        <taxon>Rhizophagus</taxon>
    </lineage>
</organism>
<accession>U9UL98</accession>
<gene>
    <name evidence="2" type="ORF">GLOINDRAFT_18487</name>
</gene>
<dbReference type="AlphaFoldDB" id="U9UL98"/>
<dbReference type="EMBL" id="KI277291">
    <property type="protein sequence ID" value="ESA20467.1"/>
    <property type="molecule type" value="Genomic_DNA"/>
</dbReference>
<protein>
    <submittedName>
        <fullName evidence="2">Uncharacterized protein</fullName>
    </submittedName>
</protein>
<evidence type="ECO:0000313" key="2">
    <source>
        <dbReference type="EMBL" id="ESA20467.1"/>
    </source>
</evidence>
<feature type="region of interest" description="Disordered" evidence="1">
    <location>
        <begin position="1"/>
        <end position="25"/>
    </location>
</feature>
<feature type="compositionally biased region" description="Basic and acidic residues" evidence="1">
    <location>
        <begin position="7"/>
        <end position="16"/>
    </location>
</feature>
<proteinExistence type="predicted"/>
<reference evidence="2" key="1">
    <citation type="submission" date="2013-07" db="EMBL/GenBank/DDBJ databases">
        <title>The genome of an arbuscular mycorrhizal fungus provides insights into the evolution of the oldest plant symbiosis.</title>
        <authorList>
            <consortium name="DOE Joint Genome Institute"/>
            <person name="Tisserant E."/>
            <person name="Malbreil M."/>
            <person name="Kuo A."/>
            <person name="Kohler A."/>
            <person name="Symeonidi A."/>
            <person name="Balestrini R."/>
            <person name="Charron P."/>
            <person name="Duensing N."/>
            <person name="Frei-dit-Frey N."/>
            <person name="Gianinazzi-Pearson V."/>
            <person name="Gilbert B."/>
            <person name="Handa Y."/>
            <person name="Hijri M."/>
            <person name="Kaul R."/>
            <person name="Kawaguchi M."/>
            <person name="Krajinski F."/>
            <person name="Lammers P."/>
            <person name="Lapierre D."/>
            <person name="Masclaux F.G."/>
            <person name="Murat C."/>
            <person name="Morin E."/>
            <person name="Ndikumana S."/>
            <person name="Pagni M."/>
            <person name="Petitpierre D."/>
            <person name="Requena N."/>
            <person name="Rosikiewicz P."/>
            <person name="Riley R."/>
            <person name="Saito K."/>
            <person name="San Clemente H."/>
            <person name="Shapiro H."/>
            <person name="van Tuinen D."/>
            <person name="Becard G."/>
            <person name="Bonfante P."/>
            <person name="Paszkowski U."/>
            <person name="Shachar-Hill Y."/>
            <person name="Young J.P."/>
            <person name="Sanders I.R."/>
            <person name="Henrissat B."/>
            <person name="Rensing S.A."/>
            <person name="Grigoriev I.V."/>
            <person name="Corradi N."/>
            <person name="Roux C."/>
            <person name="Martin F."/>
        </authorList>
    </citation>
    <scope>NUCLEOTIDE SEQUENCE</scope>
    <source>
        <strain evidence="2">DAOM 197198</strain>
    </source>
</reference>
<name>U9UL98_RHIID</name>
<evidence type="ECO:0000256" key="1">
    <source>
        <dbReference type="SAM" id="MobiDB-lite"/>
    </source>
</evidence>
<sequence length="70" mass="8188">METLMNDEPKRQHREQTQISMHRNKKNFMKHQLFYDRVKEINGQTEGSKGKGKEIVTETSIFNESCNSSG</sequence>